<evidence type="ECO:0000313" key="1">
    <source>
        <dbReference type="EMBL" id="GLS06211.1"/>
    </source>
</evidence>
<dbReference type="InterPro" id="IPR024453">
    <property type="entry name" value="Peptidase_C92"/>
</dbReference>
<accession>A0ABQ6BY31</accession>
<keyword evidence="2" id="KW-1185">Reference proteome</keyword>
<comment type="caution">
    <text evidence="1">The sequence shown here is derived from an EMBL/GenBank/DDBJ whole genome shotgun (WGS) entry which is preliminary data.</text>
</comment>
<name>A0ABQ6BY31_9NEIS</name>
<reference evidence="2" key="1">
    <citation type="journal article" date="2019" name="Int. J. Syst. Evol. Microbiol.">
        <title>The Global Catalogue of Microorganisms (GCM) 10K type strain sequencing project: providing services to taxonomists for standard genome sequencing and annotation.</title>
        <authorList>
            <consortium name="The Broad Institute Genomics Platform"/>
            <consortium name="The Broad Institute Genome Sequencing Center for Infectious Disease"/>
            <person name="Wu L."/>
            <person name="Ma J."/>
        </authorList>
    </citation>
    <scope>NUCLEOTIDE SEQUENCE [LARGE SCALE GENOMIC DNA]</scope>
    <source>
        <strain evidence="2">NBRC 104970</strain>
    </source>
</reference>
<dbReference type="Gene3D" id="3.90.1720.10">
    <property type="entry name" value="endopeptidase domain like (from Nostoc punctiforme)"/>
    <property type="match status" value="1"/>
</dbReference>
<gene>
    <name evidence="1" type="ORF">GCM10007860_33810</name>
</gene>
<organism evidence="1 2">
    <name type="scientific">Chitiniphilus shinanonensis</name>
    <dbReference type="NCBI Taxonomy" id="553088"/>
    <lineage>
        <taxon>Bacteria</taxon>
        <taxon>Pseudomonadati</taxon>
        <taxon>Pseudomonadota</taxon>
        <taxon>Betaproteobacteria</taxon>
        <taxon>Neisseriales</taxon>
        <taxon>Chitinibacteraceae</taxon>
        <taxon>Chitiniphilus</taxon>
    </lineage>
</organism>
<dbReference type="InterPro" id="IPR038765">
    <property type="entry name" value="Papain-like_cys_pep_sf"/>
</dbReference>
<evidence type="ECO:0000313" key="2">
    <source>
        <dbReference type="Proteomes" id="UP001156836"/>
    </source>
</evidence>
<proteinExistence type="predicted"/>
<dbReference type="SUPFAM" id="SSF54001">
    <property type="entry name" value="Cysteine proteinases"/>
    <property type="match status" value="1"/>
</dbReference>
<protein>
    <submittedName>
        <fullName evidence="1">Uncharacterized protein</fullName>
    </submittedName>
</protein>
<dbReference type="Pfam" id="PF05708">
    <property type="entry name" value="Peptidase_C92"/>
    <property type="match status" value="1"/>
</dbReference>
<dbReference type="EMBL" id="BSOZ01000105">
    <property type="protein sequence ID" value="GLS06211.1"/>
    <property type="molecule type" value="Genomic_DNA"/>
</dbReference>
<sequence length="299" mass="35070">MSTDEQREAYFNKMLSMSDDELNVMAQISYIPEVHWPIFRAVVRRQDCDFMQKLKGFDDQLETGDVVLMTGTSFKSKALAKSQIPFYFKAKSSHVALVHADFICIDAMPDPGVSNRIITDVLQDVEDNWRVIRFNKITNQHREAMQQRFAFYIEQPYKISSRKKPGKDFSYCSELARKVYQECKVDGSHIPKGHHVIKPCDFDRIADQGKDWTDITEKVRPYIAFVQEYEAIHKMISKAFIDGLKLNRARYEDRIEMIRKIRALEKKGCISSEKANECVKQIHEVEKKLHYTFWDFSRT</sequence>
<dbReference type="Proteomes" id="UP001156836">
    <property type="component" value="Unassembled WGS sequence"/>
</dbReference>